<name>A0ACC0GAV0_9ERIC</name>
<reference evidence="1 2" key="1">
    <citation type="journal article" date="2022" name="Plant J.">
        <title>Chromosome-level genome of Camellia lanceoleosa provides a valuable resource for understanding genome evolution and self-incompatibility.</title>
        <authorList>
            <person name="Gong W."/>
            <person name="Xiao S."/>
            <person name="Wang L."/>
            <person name="Liao Z."/>
            <person name="Chang Y."/>
            <person name="Mo W."/>
            <person name="Hu G."/>
            <person name="Li W."/>
            <person name="Zhao G."/>
            <person name="Zhu H."/>
            <person name="Hu X."/>
            <person name="Ji K."/>
            <person name="Xiang X."/>
            <person name="Song Q."/>
            <person name="Yuan D."/>
            <person name="Jin S."/>
            <person name="Zhang L."/>
        </authorList>
    </citation>
    <scope>NUCLEOTIDE SEQUENCE [LARGE SCALE GENOMIC DNA]</scope>
    <source>
        <strain evidence="1">SQ_2022a</strain>
    </source>
</reference>
<dbReference type="EMBL" id="CM045767">
    <property type="protein sequence ID" value="KAI7997699.1"/>
    <property type="molecule type" value="Genomic_DNA"/>
</dbReference>
<proteinExistence type="predicted"/>
<protein>
    <submittedName>
        <fullName evidence="1">UPF0481 protein</fullName>
    </submittedName>
</protein>
<keyword evidence="2" id="KW-1185">Reference proteome</keyword>
<dbReference type="Proteomes" id="UP001060215">
    <property type="component" value="Chromosome 10"/>
</dbReference>
<organism evidence="1 2">
    <name type="scientific">Camellia lanceoleosa</name>
    <dbReference type="NCBI Taxonomy" id="1840588"/>
    <lineage>
        <taxon>Eukaryota</taxon>
        <taxon>Viridiplantae</taxon>
        <taxon>Streptophyta</taxon>
        <taxon>Embryophyta</taxon>
        <taxon>Tracheophyta</taxon>
        <taxon>Spermatophyta</taxon>
        <taxon>Magnoliopsida</taxon>
        <taxon>eudicotyledons</taxon>
        <taxon>Gunneridae</taxon>
        <taxon>Pentapetalae</taxon>
        <taxon>asterids</taxon>
        <taxon>Ericales</taxon>
        <taxon>Theaceae</taxon>
        <taxon>Camellia</taxon>
    </lineage>
</organism>
<evidence type="ECO:0000313" key="2">
    <source>
        <dbReference type="Proteomes" id="UP001060215"/>
    </source>
</evidence>
<comment type="caution">
    <text evidence="1">The sequence shown here is derived from an EMBL/GenBank/DDBJ whole genome shotgun (WGS) entry which is preliminary data.</text>
</comment>
<gene>
    <name evidence="1" type="ORF">LOK49_LG10G02254</name>
</gene>
<accession>A0ACC0GAV0</accession>
<evidence type="ECO:0000313" key="1">
    <source>
        <dbReference type="EMBL" id="KAI7997699.1"/>
    </source>
</evidence>
<sequence>MTTNDESSSVEPATEILSRSVREKIKAIHQTNYSEDSSSSHPLSFPCIYKVSKELRRLNKRAYNPWVVSIGPIHNNNDDDKEEQHLKEMEHIKVAYTEELLCRIAGKSASPEVKGYWMDKALMECSAAMLHLAASAFNCYADNLKPIIENKIPPHRLAEMLLIDGCFILELLYRTEDLNTQGDSDQKKKITQGDPLLGNRMIMLGIGHDLLLLENQLPFFVLKELFIKTIKTIPDHPWPSCPSLTQFVRSFFGKVMNINTDDITPNLEEDKCFHILHLIHSRFLRISSNHINLEEDKRFHILHLINSCFRRIFPNNAPKPSHFSHRATDFHCAGVKFEPDTGVDFKEASGLQWWCGRAKFKIPPFSIYDSTEPLLRNLIAFEQCCPSIERRRITSYAFLMDSLIDSAADVELLEKNHIINNYLGASEDASVLFNNICQDAVLEEFDFEKPRNYAESYCRRLWPRFITSLKHDYFSNPWSVIAVVAAFILFALGVVQTVYALLTYYGVEYETVRELHDMHSVL</sequence>